<protein>
    <recommendedName>
        <fullName evidence="6">Protein kinase domain-containing protein</fullName>
    </recommendedName>
</protein>
<dbReference type="Pfam" id="PF00069">
    <property type="entry name" value="Pkinase"/>
    <property type="match status" value="1"/>
</dbReference>
<feature type="domain" description="Protein kinase" evidence="6">
    <location>
        <begin position="64"/>
        <end position="346"/>
    </location>
</feature>
<dbReference type="GO" id="GO:0035556">
    <property type="term" value="P:intracellular signal transduction"/>
    <property type="evidence" value="ECO:0007669"/>
    <property type="project" value="TreeGrafter"/>
</dbReference>
<evidence type="ECO:0000256" key="3">
    <source>
        <dbReference type="PROSITE-ProRule" id="PRU10141"/>
    </source>
</evidence>
<dbReference type="EMBL" id="JADGJQ010000018">
    <property type="protein sequence ID" value="KAJ3180094.1"/>
    <property type="molecule type" value="Genomic_DNA"/>
</dbReference>
<dbReference type="Proteomes" id="UP001212152">
    <property type="component" value="Unassembled WGS sequence"/>
</dbReference>
<evidence type="ECO:0000256" key="1">
    <source>
        <dbReference type="ARBA" id="ARBA00022741"/>
    </source>
</evidence>
<reference evidence="7" key="1">
    <citation type="submission" date="2020-05" db="EMBL/GenBank/DDBJ databases">
        <title>Phylogenomic resolution of chytrid fungi.</title>
        <authorList>
            <person name="Stajich J.E."/>
            <person name="Amses K."/>
            <person name="Simmons R."/>
            <person name="Seto K."/>
            <person name="Myers J."/>
            <person name="Bonds A."/>
            <person name="Quandt C.A."/>
            <person name="Barry K."/>
            <person name="Liu P."/>
            <person name="Grigoriev I."/>
            <person name="Longcore J.E."/>
            <person name="James T.Y."/>
        </authorList>
    </citation>
    <scope>NUCLEOTIDE SEQUENCE</scope>
    <source>
        <strain evidence="7">JEL0379</strain>
    </source>
</reference>
<dbReference type="PROSITE" id="PS50011">
    <property type="entry name" value="PROTEIN_KINASE_DOM"/>
    <property type="match status" value="1"/>
</dbReference>
<dbReference type="GO" id="GO:0045719">
    <property type="term" value="P:negative regulation of glycogen biosynthetic process"/>
    <property type="evidence" value="ECO:0007669"/>
    <property type="project" value="TreeGrafter"/>
</dbReference>
<dbReference type="Gene3D" id="1.10.510.10">
    <property type="entry name" value="Transferase(Phosphotransferase) domain 1"/>
    <property type="match status" value="1"/>
</dbReference>
<feature type="region of interest" description="Disordered" evidence="5">
    <location>
        <begin position="1"/>
        <end position="35"/>
    </location>
</feature>
<dbReference type="PROSITE" id="PS00107">
    <property type="entry name" value="PROTEIN_KINASE_ATP"/>
    <property type="match status" value="1"/>
</dbReference>
<dbReference type="GO" id="GO:0005829">
    <property type="term" value="C:cytosol"/>
    <property type="evidence" value="ECO:0007669"/>
    <property type="project" value="TreeGrafter"/>
</dbReference>
<evidence type="ECO:0000256" key="4">
    <source>
        <dbReference type="RuleBase" id="RU000304"/>
    </source>
</evidence>
<accession>A0AAD5TLD8</accession>
<dbReference type="SMART" id="SM00220">
    <property type="entry name" value="S_TKc"/>
    <property type="match status" value="1"/>
</dbReference>
<name>A0AAD5TLD8_9FUNG</name>
<dbReference type="PANTHER" id="PTHR24346">
    <property type="entry name" value="MAP/MICROTUBULE AFFINITY-REGULATING KINASE"/>
    <property type="match status" value="1"/>
</dbReference>
<evidence type="ECO:0000256" key="5">
    <source>
        <dbReference type="SAM" id="MobiDB-lite"/>
    </source>
</evidence>
<dbReference type="PROSITE" id="PS00108">
    <property type="entry name" value="PROTEIN_KINASE_ST"/>
    <property type="match status" value="1"/>
</dbReference>
<dbReference type="GO" id="GO:0005634">
    <property type="term" value="C:nucleus"/>
    <property type="evidence" value="ECO:0007669"/>
    <property type="project" value="TreeGrafter"/>
</dbReference>
<dbReference type="SUPFAM" id="SSF56112">
    <property type="entry name" value="Protein kinase-like (PK-like)"/>
    <property type="match status" value="1"/>
</dbReference>
<evidence type="ECO:0000259" key="6">
    <source>
        <dbReference type="PROSITE" id="PS50011"/>
    </source>
</evidence>
<feature type="binding site" evidence="3">
    <location>
        <position position="93"/>
    </location>
    <ligand>
        <name>ATP</name>
        <dbReference type="ChEBI" id="CHEBI:30616"/>
    </ligand>
</feature>
<comment type="similarity">
    <text evidence="4">Belongs to the protein kinase superfamily.</text>
</comment>
<dbReference type="Gene3D" id="3.30.200.20">
    <property type="entry name" value="Phosphorylase Kinase, domain 1"/>
    <property type="match status" value="1"/>
</dbReference>
<keyword evidence="4" id="KW-0723">Serine/threonine-protein kinase</keyword>
<dbReference type="GO" id="GO:0004674">
    <property type="term" value="F:protein serine/threonine kinase activity"/>
    <property type="evidence" value="ECO:0007669"/>
    <property type="project" value="UniProtKB-KW"/>
</dbReference>
<dbReference type="InterPro" id="IPR008271">
    <property type="entry name" value="Ser/Thr_kinase_AS"/>
</dbReference>
<keyword evidence="4" id="KW-0418">Kinase</keyword>
<evidence type="ECO:0000313" key="7">
    <source>
        <dbReference type="EMBL" id="KAJ3180094.1"/>
    </source>
</evidence>
<gene>
    <name evidence="7" type="ORF">HDU87_002319</name>
</gene>
<dbReference type="InterPro" id="IPR017441">
    <property type="entry name" value="Protein_kinase_ATP_BS"/>
</dbReference>
<dbReference type="GO" id="GO:0005524">
    <property type="term" value="F:ATP binding"/>
    <property type="evidence" value="ECO:0007669"/>
    <property type="project" value="UniProtKB-UniRule"/>
</dbReference>
<dbReference type="AlphaFoldDB" id="A0AAD5TLD8"/>
<evidence type="ECO:0000313" key="8">
    <source>
        <dbReference type="Proteomes" id="UP001212152"/>
    </source>
</evidence>
<dbReference type="InterPro" id="IPR011009">
    <property type="entry name" value="Kinase-like_dom_sf"/>
</dbReference>
<organism evidence="7 8">
    <name type="scientific">Geranomyces variabilis</name>
    <dbReference type="NCBI Taxonomy" id="109894"/>
    <lineage>
        <taxon>Eukaryota</taxon>
        <taxon>Fungi</taxon>
        <taxon>Fungi incertae sedis</taxon>
        <taxon>Chytridiomycota</taxon>
        <taxon>Chytridiomycota incertae sedis</taxon>
        <taxon>Chytridiomycetes</taxon>
        <taxon>Spizellomycetales</taxon>
        <taxon>Powellomycetaceae</taxon>
        <taxon>Geranomyces</taxon>
    </lineage>
</organism>
<keyword evidence="2 3" id="KW-0067">ATP-binding</keyword>
<feature type="compositionally biased region" description="Polar residues" evidence="5">
    <location>
        <begin position="23"/>
        <end position="35"/>
    </location>
</feature>
<sequence>MPAQILRVPMPTPPSERDLQAQPLGSPSTPGKASQSFFASLKPSAQQQQPHRWTLPTAFRQQYGTAQDNLGAGGSGFIFSAVRRSDQKEVAVKLLPVDCVPITSWVKDPDYGCIPREVATLKNIHHSAVVAFIDLFQDEQILLIVMELFGSSWRTSQLKNTDPNPLPLATRPARSRAMDLFELLEVKQLTEEEVRTIFIQLIECVHYLLSQLSLVHGDIKDENILIDWSGPKPVAKFIDFGGAVIVAPGHLCAQGSFRGTIEFASPEIIIGQSYDPEKSESWSLGVLLYSMINRGCGPFATRQATVASPYRPLNCSSLCSHLISRLLDKNPATRATIQEVLQHPWLTKSTRKAL</sequence>
<dbReference type="InterPro" id="IPR000719">
    <property type="entry name" value="Prot_kinase_dom"/>
</dbReference>
<proteinExistence type="inferred from homology"/>
<comment type="caution">
    <text evidence="7">The sequence shown here is derived from an EMBL/GenBank/DDBJ whole genome shotgun (WGS) entry which is preliminary data.</text>
</comment>
<keyword evidence="4" id="KW-0808">Transferase</keyword>
<keyword evidence="8" id="KW-1185">Reference proteome</keyword>
<dbReference type="PANTHER" id="PTHR24346:SF72">
    <property type="entry name" value="CAMK PROTEIN KINASE"/>
    <property type="match status" value="1"/>
</dbReference>
<keyword evidence="1 3" id="KW-0547">Nucleotide-binding</keyword>
<evidence type="ECO:0000256" key="2">
    <source>
        <dbReference type="ARBA" id="ARBA00022840"/>
    </source>
</evidence>